<proteinExistence type="inferred from homology"/>
<dbReference type="EMBL" id="JAPFFJ010000006">
    <property type="protein sequence ID" value="KAJ6423676.1"/>
    <property type="molecule type" value="Genomic_DNA"/>
</dbReference>
<comment type="subunit">
    <text evidence="7">Heterotrimeric transcription factor composed of three components, NF-YA, NF-YB and NF-YC. NF-YB and NF-YC must interact and dimerize for NF-YA association and DNA binding.</text>
</comment>
<dbReference type="PRINTS" id="PR00616">
    <property type="entry name" value="CCAATSUBUNTB"/>
</dbReference>
<sequence>MTSSLHDHSDNSEADEQQKESEPQIQSSFPAMAMAHPGFSTPNVQYATPQLGAGHAMAPAAYPYPDPYYRSIFAPYDPQPYPLQPYGAQPMHTVSFSFLSIPMLEPRWLSGGKYYTKPPDPGASVHLQLMGIQQAGVPLPSDAVEEPVFVNAKQYHGILRRRQSRAKAESESKAMKSRKPYLHESRHQHALRRARGCGGRFLNSKKKDDEEQNEVSSGSDGGAPN</sequence>
<feature type="compositionally biased region" description="Basic and acidic residues" evidence="9">
    <location>
        <begin position="1"/>
        <end position="22"/>
    </location>
</feature>
<evidence type="ECO:0000256" key="8">
    <source>
        <dbReference type="RuleBase" id="RU367155"/>
    </source>
</evidence>
<evidence type="ECO:0000256" key="1">
    <source>
        <dbReference type="ARBA" id="ARBA00004123"/>
    </source>
</evidence>
<dbReference type="Pfam" id="PF02045">
    <property type="entry name" value="CBFB_NFYA"/>
    <property type="match status" value="1"/>
</dbReference>
<dbReference type="Gene3D" id="6.10.250.2430">
    <property type="match status" value="1"/>
</dbReference>
<dbReference type="GO" id="GO:0003700">
    <property type="term" value="F:DNA-binding transcription factor activity"/>
    <property type="evidence" value="ECO:0007669"/>
    <property type="project" value="UniProtKB-UniRule"/>
</dbReference>
<comment type="function">
    <text evidence="8">Component of the sequence-specific heterotrimeric transcription factor (NF-Y) which specifically recognizes a 5'-CCAAT-3' box motif found in the promoters of its target genes.</text>
</comment>
<feature type="region of interest" description="Disordered" evidence="9">
    <location>
        <begin position="161"/>
        <end position="225"/>
    </location>
</feature>
<keyword evidence="11" id="KW-1185">Reference proteome</keyword>
<keyword evidence="4" id="KW-0010">Activator</keyword>
<comment type="subcellular location">
    <subcellularLocation>
        <location evidence="1 8">Nucleus</location>
    </subcellularLocation>
</comment>
<dbReference type="GO" id="GO:0016602">
    <property type="term" value="C:CCAAT-binding factor complex"/>
    <property type="evidence" value="ECO:0007669"/>
    <property type="project" value="InterPro"/>
</dbReference>
<evidence type="ECO:0000313" key="10">
    <source>
        <dbReference type="EMBL" id="KAJ6423676.1"/>
    </source>
</evidence>
<feature type="region of interest" description="Disordered" evidence="9">
    <location>
        <begin position="1"/>
        <end position="31"/>
    </location>
</feature>
<reference evidence="10 11" key="1">
    <citation type="journal article" date="2023" name="Int. J. Mol. Sci.">
        <title>De Novo Assembly and Annotation of 11 Diverse Shrub Willow (Salix) Genomes Reveals Novel Gene Organization in Sex-Linked Regions.</title>
        <authorList>
            <person name="Hyden B."/>
            <person name="Feng K."/>
            <person name="Yates T.B."/>
            <person name="Jawdy S."/>
            <person name="Cereghino C."/>
            <person name="Smart L.B."/>
            <person name="Muchero W."/>
        </authorList>
    </citation>
    <scope>NUCLEOTIDE SEQUENCE [LARGE SCALE GENOMIC DNA]</scope>
    <source>
        <tissue evidence="10">Shoot tip</tissue>
    </source>
</reference>
<comment type="caution">
    <text evidence="10">The sequence shown here is derived from an EMBL/GenBank/DDBJ whole genome shotgun (WGS) entry which is preliminary data.</text>
</comment>
<dbReference type="GO" id="GO:0003677">
    <property type="term" value="F:DNA binding"/>
    <property type="evidence" value="ECO:0007669"/>
    <property type="project" value="UniProtKB-KW"/>
</dbReference>
<protein>
    <recommendedName>
        <fullName evidence="8">Nuclear transcription factor Y subunit</fullName>
    </recommendedName>
</protein>
<comment type="similarity">
    <text evidence="8">Belongs to the NFYA/HAP2 subunit family.</text>
</comment>
<evidence type="ECO:0000256" key="5">
    <source>
        <dbReference type="ARBA" id="ARBA00023163"/>
    </source>
</evidence>
<evidence type="ECO:0000256" key="2">
    <source>
        <dbReference type="ARBA" id="ARBA00023015"/>
    </source>
</evidence>
<accession>A0AAD6KHN2</accession>
<evidence type="ECO:0000256" key="6">
    <source>
        <dbReference type="ARBA" id="ARBA00023242"/>
    </source>
</evidence>
<dbReference type="Proteomes" id="UP001162972">
    <property type="component" value="Chromosome 16"/>
</dbReference>
<dbReference type="InterPro" id="IPR018362">
    <property type="entry name" value="CCAAT-binding_factor_CS"/>
</dbReference>
<keyword evidence="2 8" id="KW-0805">Transcription regulation</keyword>
<dbReference type="AlphaFoldDB" id="A0AAD6KHN2"/>
<dbReference type="InterPro" id="IPR001289">
    <property type="entry name" value="NFYA"/>
</dbReference>
<evidence type="ECO:0000313" key="11">
    <source>
        <dbReference type="Proteomes" id="UP001162972"/>
    </source>
</evidence>
<dbReference type="SMART" id="SM00521">
    <property type="entry name" value="CBF"/>
    <property type="match status" value="1"/>
</dbReference>
<dbReference type="PANTHER" id="PTHR12632">
    <property type="entry name" value="TRANSCRIPTION FACTOR NF-Y ALPHA-RELATED"/>
    <property type="match status" value="1"/>
</dbReference>
<evidence type="ECO:0000256" key="7">
    <source>
        <dbReference type="ARBA" id="ARBA00025911"/>
    </source>
</evidence>
<evidence type="ECO:0000256" key="4">
    <source>
        <dbReference type="ARBA" id="ARBA00023159"/>
    </source>
</evidence>
<keyword evidence="5 8" id="KW-0804">Transcription</keyword>
<name>A0AAD6KHN2_9ROSI</name>
<keyword evidence="6 8" id="KW-0539">Nucleus</keyword>
<evidence type="ECO:0000256" key="9">
    <source>
        <dbReference type="SAM" id="MobiDB-lite"/>
    </source>
</evidence>
<evidence type="ECO:0000256" key="3">
    <source>
        <dbReference type="ARBA" id="ARBA00023125"/>
    </source>
</evidence>
<dbReference type="PROSITE" id="PS00686">
    <property type="entry name" value="NFYA_HAP2_1"/>
    <property type="match status" value="1"/>
</dbReference>
<gene>
    <name evidence="10" type="ORF">OIU84_024618</name>
</gene>
<dbReference type="PROSITE" id="PS51152">
    <property type="entry name" value="NFYA_HAP2_2"/>
    <property type="match status" value="1"/>
</dbReference>
<keyword evidence="3 8" id="KW-0238">DNA-binding</keyword>
<organism evidence="10 11">
    <name type="scientific">Salix udensis</name>
    <dbReference type="NCBI Taxonomy" id="889485"/>
    <lineage>
        <taxon>Eukaryota</taxon>
        <taxon>Viridiplantae</taxon>
        <taxon>Streptophyta</taxon>
        <taxon>Embryophyta</taxon>
        <taxon>Tracheophyta</taxon>
        <taxon>Spermatophyta</taxon>
        <taxon>Magnoliopsida</taxon>
        <taxon>eudicotyledons</taxon>
        <taxon>Gunneridae</taxon>
        <taxon>Pentapetalae</taxon>
        <taxon>rosids</taxon>
        <taxon>fabids</taxon>
        <taxon>Malpighiales</taxon>
        <taxon>Salicaceae</taxon>
        <taxon>Saliceae</taxon>
        <taxon>Salix</taxon>
    </lineage>
</organism>